<dbReference type="PRINTS" id="PR00046">
    <property type="entry name" value="SIGMA70FCT"/>
</dbReference>
<accession>A0ABW5V1K8</accession>
<sequence length="121" mass="14498">MDNKTITSDDAIFFMDMVNSAKSPNDIRGFYKRKSYYKILDEKDSDEYQRFMRIYNAEKHILKERERQILDDLYGLTKPRMTLKEAGIPHNITQERVRQLRHRAEITIVRNLVKQFKGIAK</sequence>
<comment type="caution">
    <text evidence="2">The sequence shown here is derived from an EMBL/GenBank/DDBJ whole genome shotgun (WGS) entry which is preliminary data.</text>
</comment>
<keyword evidence="3" id="KW-1185">Reference proteome</keyword>
<name>A0ABW5V1K8_9BACI</name>
<evidence type="ECO:0000313" key="3">
    <source>
        <dbReference type="Proteomes" id="UP001597502"/>
    </source>
</evidence>
<dbReference type="SUPFAM" id="SSF88659">
    <property type="entry name" value="Sigma3 and sigma4 domains of RNA polymerase sigma factors"/>
    <property type="match status" value="1"/>
</dbReference>
<reference evidence="3" key="1">
    <citation type="journal article" date="2019" name="Int. J. Syst. Evol. Microbiol.">
        <title>The Global Catalogue of Microorganisms (GCM) 10K type strain sequencing project: providing services to taxonomists for standard genome sequencing and annotation.</title>
        <authorList>
            <consortium name="The Broad Institute Genomics Platform"/>
            <consortium name="The Broad Institute Genome Sequencing Center for Infectious Disease"/>
            <person name="Wu L."/>
            <person name="Ma J."/>
        </authorList>
    </citation>
    <scope>NUCLEOTIDE SEQUENCE [LARGE SCALE GENOMIC DNA]</scope>
    <source>
        <strain evidence="3">TISTR 1535</strain>
    </source>
</reference>
<dbReference type="InterPro" id="IPR007630">
    <property type="entry name" value="RNA_pol_sigma70_r4"/>
</dbReference>
<feature type="domain" description="RNA polymerase sigma-70 region 4" evidence="1">
    <location>
        <begin position="62"/>
        <end position="104"/>
    </location>
</feature>
<evidence type="ECO:0000313" key="2">
    <source>
        <dbReference type="EMBL" id="MFD2759857.1"/>
    </source>
</evidence>
<dbReference type="Gene3D" id="1.10.10.10">
    <property type="entry name" value="Winged helix-like DNA-binding domain superfamily/Winged helix DNA-binding domain"/>
    <property type="match status" value="1"/>
</dbReference>
<evidence type="ECO:0000259" key="1">
    <source>
        <dbReference type="Pfam" id="PF04545"/>
    </source>
</evidence>
<protein>
    <submittedName>
        <fullName evidence="2">Sigma factor-like helix-turn-helix DNA-binding protein</fullName>
    </submittedName>
</protein>
<dbReference type="InterPro" id="IPR013324">
    <property type="entry name" value="RNA_pol_sigma_r3/r4-like"/>
</dbReference>
<dbReference type="EMBL" id="JBHUNA010000004">
    <property type="protein sequence ID" value="MFD2759857.1"/>
    <property type="molecule type" value="Genomic_DNA"/>
</dbReference>
<dbReference type="RefSeq" id="WP_382390761.1">
    <property type="nucleotide sequence ID" value="NZ_JBHUNA010000004.1"/>
</dbReference>
<gene>
    <name evidence="2" type="ORF">ACFSUO_02485</name>
</gene>
<dbReference type="InterPro" id="IPR000943">
    <property type="entry name" value="RNA_pol_sigma70"/>
</dbReference>
<dbReference type="Proteomes" id="UP001597502">
    <property type="component" value="Unassembled WGS sequence"/>
</dbReference>
<proteinExistence type="predicted"/>
<dbReference type="Pfam" id="PF04545">
    <property type="entry name" value="Sigma70_r4"/>
    <property type="match status" value="1"/>
</dbReference>
<organism evidence="2 3">
    <name type="scientific">Lentibacillus juripiscarius</name>
    <dbReference type="NCBI Taxonomy" id="257446"/>
    <lineage>
        <taxon>Bacteria</taxon>
        <taxon>Bacillati</taxon>
        <taxon>Bacillota</taxon>
        <taxon>Bacilli</taxon>
        <taxon>Bacillales</taxon>
        <taxon>Bacillaceae</taxon>
        <taxon>Lentibacillus</taxon>
    </lineage>
</organism>
<dbReference type="InterPro" id="IPR036388">
    <property type="entry name" value="WH-like_DNA-bd_sf"/>
</dbReference>